<dbReference type="AlphaFoldDB" id="A0A147F0X7"/>
<dbReference type="OrthoDB" id="4367863at2"/>
<dbReference type="RefSeq" id="WP_058622452.1">
    <property type="nucleotide sequence ID" value="NZ_LDRT01000010.1"/>
</dbReference>
<gene>
    <name evidence="1" type="ORF">NS220_02095</name>
</gene>
<dbReference type="Proteomes" id="UP000075025">
    <property type="component" value="Unassembled WGS sequence"/>
</dbReference>
<proteinExistence type="predicted"/>
<comment type="caution">
    <text evidence="1">The sequence shown here is derived from an EMBL/GenBank/DDBJ whole genome shotgun (WGS) entry which is preliminary data.</text>
</comment>
<dbReference type="NCBIfam" id="NF042926">
    <property type="entry name" value="capsid_Caudo_1"/>
    <property type="match status" value="1"/>
</dbReference>
<accession>A0A147F0X7</accession>
<dbReference type="Pfam" id="PF25209">
    <property type="entry name" value="Phage_capsid_4"/>
    <property type="match status" value="1"/>
</dbReference>
<evidence type="ECO:0000313" key="1">
    <source>
        <dbReference type="EMBL" id="KTR96488.1"/>
    </source>
</evidence>
<sequence>MPTPNAAAYPLANPTVNGSTITVETMLNQPTRITRYLSDITLRNYISPLIFSTPGSVSGGAVIYDQLTLNDLFPTRDVQEVAPGAEFPNLTSENPTPKVAAVEKHGGKFFVLDEARDRNDGGVIQREGRKIMNSMVRRQDARGIAIVDAALAEYPSQVVAGTNWGNVVTGGASQTNAGLWPGADIARTQTMADKQELGVVIDTLILHPDQALQLRLVYGDDLTDLLDSYGIENFEVSNRVTAGTGYALAARQPGEMRPEKLLGTETWREPETERTWVQTSARFVSYITDPYSIFKLTGLAG</sequence>
<dbReference type="PATRIC" id="fig|2033.6.peg.93"/>
<reference evidence="1 2" key="1">
    <citation type="journal article" date="2016" name="Front. Microbiol.">
        <title>Genomic Resource of Rice Seed Associated Bacteria.</title>
        <authorList>
            <person name="Midha S."/>
            <person name="Bansal K."/>
            <person name="Sharma S."/>
            <person name="Kumar N."/>
            <person name="Patil P.P."/>
            <person name="Chaudhry V."/>
            <person name="Patil P.B."/>
        </authorList>
    </citation>
    <scope>NUCLEOTIDE SEQUENCE [LARGE SCALE GENOMIC DNA]</scope>
    <source>
        <strain evidence="1 2">NS220</strain>
    </source>
</reference>
<evidence type="ECO:0000313" key="2">
    <source>
        <dbReference type="Proteomes" id="UP000075025"/>
    </source>
</evidence>
<organism evidence="1 2">
    <name type="scientific">Microbacterium testaceum</name>
    <name type="common">Aureobacterium testaceum</name>
    <name type="synonym">Brevibacterium testaceum</name>
    <dbReference type="NCBI Taxonomy" id="2033"/>
    <lineage>
        <taxon>Bacteria</taxon>
        <taxon>Bacillati</taxon>
        <taxon>Actinomycetota</taxon>
        <taxon>Actinomycetes</taxon>
        <taxon>Micrococcales</taxon>
        <taxon>Microbacteriaceae</taxon>
        <taxon>Microbacterium</taxon>
    </lineage>
</organism>
<evidence type="ECO:0008006" key="3">
    <source>
        <dbReference type="Google" id="ProtNLM"/>
    </source>
</evidence>
<dbReference type="EMBL" id="LDRT01000010">
    <property type="protein sequence ID" value="KTR96488.1"/>
    <property type="molecule type" value="Genomic_DNA"/>
</dbReference>
<protein>
    <recommendedName>
        <fullName evidence="3">Major capsid protein</fullName>
    </recommendedName>
</protein>
<dbReference type="InterPro" id="IPR049995">
    <property type="entry name" value="Capsid_mycobact-type"/>
</dbReference>
<name>A0A147F0X7_MICTE</name>